<dbReference type="AlphaFoldDB" id="A0A150SEX7"/>
<evidence type="ECO:0008006" key="3">
    <source>
        <dbReference type="Google" id="ProtNLM"/>
    </source>
</evidence>
<gene>
    <name evidence="1" type="ORF">BE18_26875</name>
</gene>
<organism evidence="1 2">
    <name type="scientific">Sorangium cellulosum</name>
    <name type="common">Polyangium cellulosum</name>
    <dbReference type="NCBI Taxonomy" id="56"/>
    <lineage>
        <taxon>Bacteria</taxon>
        <taxon>Pseudomonadati</taxon>
        <taxon>Myxococcota</taxon>
        <taxon>Polyangia</taxon>
        <taxon>Polyangiales</taxon>
        <taxon>Polyangiaceae</taxon>
        <taxon>Sorangium</taxon>
    </lineage>
</organism>
<evidence type="ECO:0000313" key="2">
    <source>
        <dbReference type="Proteomes" id="UP000075515"/>
    </source>
</evidence>
<dbReference type="Proteomes" id="UP000075515">
    <property type="component" value="Unassembled WGS sequence"/>
</dbReference>
<dbReference type="CDD" id="cd14740">
    <property type="entry name" value="PAAR_4"/>
    <property type="match status" value="1"/>
</dbReference>
<protein>
    <recommendedName>
        <fullName evidence="3">Tox-PAAR-like domain-containing protein</fullName>
    </recommendedName>
</protein>
<reference evidence="1 2" key="1">
    <citation type="submission" date="2014-02" db="EMBL/GenBank/DDBJ databases">
        <title>The small core and large imbalanced accessory genome model reveals a collaborative survival strategy of Sorangium cellulosum strains in nature.</title>
        <authorList>
            <person name="Han K."/>
            <person name="Peng R."/>
            <person name="Blom J."/>
            <person name="Li Y.-Z."/>
        </authorList>
    </citation>
    <scope>NUCLEOTIDE SEQUENCE [LARGE SCALE GENOMIC DNA]</scope>
    <source>
        <strain evidence="1 2">So0149</strain>
    </source>
</reference>
<dbReference type="EMBL" id="JEMC01002080">
    <property type="protein sequence ID" value="KYF90966.1"/>
    <property type="molecule type" value="Genomic_DNA"/>
</dbReference>
<comment type="caution">
    <text evidence="1">The sequence shown here is derived from an EMBL/GenBank/DDBJ whole genome shotgun (WGS) entry which is preliminary data.</text>
</comment>
<dbReference type="Pfam" id="PF13665">
    <property type="entry name" value="Tox-PAAR-like"/>
    <property type="match status" value="1"/>
</dbReference>
<accession>A0A150SEX7</accession>
<proteinExistence type="predicted"/>
<sequence>MPATVGVNGMSVVHASSSGVTQAFPDVCKTPTPGGPVPMPYPNIAMSSDTASGTQKVKCDGNPVCIASSNFKMSTGDEAGSAGGGVASNKIKGKAEFVNYSFDVKFEGKGVARAMDMMLHNDKNTPPFPVMQGPVIVIETGEGAKRICAVCDHEY</sequence>
<name>A0A150SEX7_SORCE</name>
<evidence type="ECO:0000313" key="1">
    <source>
        <dbReference type="EMBL" id="KYF90966.1"/>
    </source>
</evidence>